<dbReference type="PANTHER" id="PTHR36222">
    <property type="entry name" value="SERINE PROTEASE INHIBITOR RV3364C"/>
    <property type="match status" value="1"/>
</dbReference>
<dbReference type="Pfam" id="PF03259">
    <property type="entry name" value="Robl_LC7"/>
    <property type="match status" value="1"/>
</dbReference>
<evidence type="ECO:0000313" key="3">
    <source>
        <dbReference type="Proteomes" id="UP000189677"/>
    </source>
</evidence>
<dbReference type="SMART" id="SM00960">
    <property type="entry name" value="Robl_LC7"/>
    <property type="match status" value="1"/>
</dbReference>
<dbReference type="Proteomes" id="UP000189677">
    <property type="component" value="Chromosome"/>
</dbReference>
<protein>
    <recommendedName>
        <fullName evidence="1">Roadblock/LAMTOR2 domain-containing protein</fullName>
    </recommendedName>
</protein>
<feature type="domain" description="Roadblock/LAMTOR2" evidence="1">
    <location>
        <begin position="14"/>
        <end position="104"/>
    </location>
</feature>
<keyword evidence="3" id="KW-1185">Reference proteome</keyword>
<organism evidence="2 3">
    <name type="scientific">Streptomyces niveus</name>
    <name type="common">Streptomyces spheroides</name>
    <dbReference type="NCBI Taxonomy" id="193462"/>
    <lineage>
        <taxon>Bacteria</taxon>
        <taxon>Bacillati</taxon>
        <taxon>Actinomycetota</taxon>
        <taxon>Actinomycetes</taxon>
        <taxon>Kitasatosporales</taxon>
        <taxon>Streptomycetaceae</taxon>
        <taxon>Streptomyces</taxon>
    </lineage>
</organism>
<sequence>MKLPTAPTPNPAVTELLDSRIELIAGVRAAVVLSADGRHLHWTGGYDEETAERRAPLASALASLALTIAKEENGGTVRRTMLDMDDGYYIVAACGTRTFLALRADPGANLSNVGYELTQLTKQLAGLLDAERRTPTGGGTAA</sequence>
<dbReference type="PANTHER" id="PTHR36222:SF1">
    <property type="entry name" value="SERINE PROTEASE INHIBITOR RV3364C"/>
    <property type="match status" value="1"/>
</dbReference>
<evidence type="ECO:0000313" key="2">
    <source>
        <dbReference type="EMBL" id="AQU70270.1"/>
    </source>
</evidence>
<evidence type="ECO:0000259" key="1">
    <source>
        <dbReference type="SMART" id="SM00960"/>
    </source>
</evidence>
<dbReference type="AlphaFoldDB" id="A0A1U9R1H6"/>
<dbReference type="RefSeq" id="WP_078078951.1">
    <property type="nucleotide sequence ID" value="NZ_CP018047.1"/>
</dbReference>
<dbReference type="InterPro" id="IPR053141">
    <property type="entry name" value="Mycobact_SerProt_Inhib_Rv3364c"/>
</dbReference>
<dbReference type="SUPFAM" id="SSF103196">
    <property type="entry name" value="Roadblock/LC7 domain"/>
    <property type="match status" value="1"/>
</dbReference>
<dbReference type="OrthoDB" id="4249741at2"/>
<proteinExistence type="predicted"/>
<gene>
    <name evidence="2" type="ORF">BBN63_32910</name>
</gene>
<dbReference type="KEGG" id="snw:BBN63_32910"/>
<dbReference type="EMBL" id="CP018047">
    <property type="protein sequence ID" value="AQU70270.1"/>
    <property type="molecule type" value="Genomic_DNA"/>
</dbReference>
<accession>A0A1U9R1H6</accession>
<dbReference type="Gene3D" id="3.30.450.30">
    <property type="entry name" value="Dynein light chain 2a, cytoplasmic"/>
    <property type="match status" value="1"/>
</dbReference>
<dbReference type="InterPro" id="IPR004942">
    <property type="entry name" value="Roadblock/LAMTOR2_dom"/>
</dbReference>
<reference evidence="2 3" key="1">
    <citation type="submission" date="2016-11" db="EMBL/GenBank/DDBJ databases">
        <title>Complete genome sequence of Streptomyces niveus SCSIO 3406.</title>
        <authorList>
            <person name="Zhu Q."/>
            <person name="Cheng W."/>
            <person name="Song Y."/>
            <person name="Li Q."/>
            <person name="Ju J."/>
        </authorList>
    </citation>
    <scope>NUCLEOTIDE SEQUENCE [LARGE SCALE GENOMIC DNA]</scope>
    <source>
        <strain evidence="2 3">SCSIO 3406</strain>
    </source>
</reference>
<name>A0A1U9R1H6_STRNV</name>